<keyword evidence="2" id="KW-1185">Reference proteome</keyword>
<proteinExistence type="predicted"/>
<gene>
    <name evidence="1" type="ORF">EEL30_21350</name>
</gene>
<reference evidence="1 2" key="1">
    <citation type="submission" date="2018-11" db="EMBL/GenBank/DDBJ databases">
        <title>Phylogenetic determinants of toxin gene distribution in genomes of Brevibacillus laterosporus.</title>
        <authorList>
            <person name="Glare T.R."/>
            <person name="Durrant A."/>
            <person name="Berry C."/>
            <person name="Palma L."/>
            <person name="Ormskirk M."/>
            <person name="Cox M.O."/>
        </authorList>
    </citation>
    <scope>NUCLEOTIDE SEQUENCE [LARGE SCALE GENOMIC DNA]</scope>
    <source>
        <strain evidence="1 2">1821L</strain>
    </source>
</reference>
<evidence type="ECO:0000313" key="2">
    <source>
        <dbReference type="Proteomes" id="UP000319432"/>
    </source>
</evidence>
<dbReference type="Proteomes" id="UP000319432">
    <property type="component" value="Chromosome"/>
</dbReference>
<evidence type="ECO:0000313" key="1">
    <source>
        <dbReference type="EMBL" id="QDX94594.1"/>
    </source>
</evidence>
<protein>
    <submittedName>
        <fullName evidence="1">Uncharacterized protein</fullName>
    </submittedName>
</protein>
<accession>A0A518VC82</accession>
<dbReference type="RefSeq" id="WP_158329566.1">
    <property type="nucleotide sequence ID" value="NZ_JBCMTV010000002.1"/>
</dbReference>
<organism evidence="1 2">
    <name type="scientific">Brevibacillus laterosporus</name>
    <name type="common">Bacillus laterosporus</name>
    <dbReference type="NCBI Taxonomy" id="1465"/>
    <lineage>
        <taxon>Bacteria</taxon>
        <taxon>Bacillati</taxon>
        <taxon>Bacillota</taxon>
        <taxon>Bacilli</taxon>
        <taxon>Bacillales</taxon>
        <taxon>Paenibacillaceae</taxon>
        <taxon>Brevibacillus</taxon>
    </lineage>
</organism>
<name>A0A518VC82_BRELA</name>
<dbReference type="EMBL" id="CP033464">
    <property type="protein sequence ID" value="QDX94594.1"/>
    <property type="molecule type" value="Genomic_DNA"/>
</dbReference>
<dbReference type="AlphaFoldDB" id="A0A518VC82"/>
<sequence>MKTEKKRYYYPTACDNEIVYIVTKCTLEEAKEKGYLDRHPSKKCSHKSYVGLSSTASLYNLHRDLKGRYHGYE</sequence>